<comment type="subcellular location">
    <subcellularLocation>
        <location evidence="1">Periplasm</location>
    </subcellularLocation>
</comment>
<comment type="caution">
    <text evidence="7">The sequence shown here is derived from an EMBL/GenBank/DDBJ whole genome shotgun (WGS) entry which is preliminary data.</text>
</comment>
<proteinExistence type="inferred from homology"/>
<comment type="similarity">
    <text evidence="2">Belongs to the CpxP/Spy family.</text>
</comment>
<dbReference type="GO" id="GO:0051082">
    <property type="term" value="F:unfolded protein binding"/>
    <property type="evidence" value="ECO:0007669"/>
    <property type="project" value="TreeGrafter"/>
</dbReference>
<dbReference type="CDD" id="cd09916">
    <property type="entry name" value="CpxP_like"/>
    <property type="match status" value="1"/>
</dbReference>
<accession>A0A369XHH3</accession>
<keyword evidence="3 6" id="KW-0732">Signal</keyword>
<evidence type="ECO:0000256" key="1">
    <source>
        <dbReference type="ARBA" id="ARBA00004418"/>
    </source>
</evidence>
<feature type="chain" id="PRO_5016992573" description="Periplasmic heavy metal sensor" evidence="6">
    <location>
        <begin position="21"/>
        <end position="168"/>
    </location>
</feature>
<evidence type="ECO:0000313" key="7">
    <source>
        <dbReference type="EMBL" id="RDE48885.1"/>
    </source>
</evidence>
<keyword evidence="4" id="KW-0574">Periplasm</keyword>
<dbReference type="InterPro" id="IPR052211">
    <property type="entry name" value="Cpx_auxiliary_protein"/>
</dbReference>
<gene>
    <name evidence="7" type="ORF">DVS81_19650</name>
</gene>
<dbReference type="Proteomes" id="UP000253831">
    <property type="component" value="Unassembled WGS sequence"/>
</dbReference>
<sequence>MNTFKRSLAVFLATSSIALALPLAANAGPMMGDGMGGGCGQGRSAMRGGPGDGLPPMMKKLNLTPEQEAKITELRKQDSELISAKYQSMRDSRAQLHEMQKNGDYDEAKVKALTEQGAQAMAEMAQLRARQHHQMMAVLSPEQRQQFAAQREERMKRWEKKRGDKPAA</sequence>
<organism evidence="7 8">
    <name type="scientific">Candidatus Accumulibacter meliphilus</name>
    <dbReference type="NCBI Taxonomy" id="2211374"/>
    <lineage>
        <taxon>Bacteria</taxon>
        <taxon>Pseudomonadati</taxon>
        <taxon>Pseudomonadota</taxon>
        <taxon>Betaproteobacteria</taxon>
        <taxon>Candidatus Accumulibacter</taxon>
    </lineage>
</organism>
<name>A0A369XHH3_9PROT</name>
<evidence type="ECO:0000256" key="2">
    <source>
        <dbReference type="ARBA" id="ARBA00008441"/>
    </source>
</evidence>
<evidence type="ECO:0000256" key="3">
    <source>
        <dbReference type="ARBA" id="ARBA00022729"/>
    </source>
</evidence>
<reference evidence="7 8" key="1">
    <citation type="submission" date="2018-05" db="EMBL/GenBank/DDBJ databases">
        <title>Integrated omic analyses show evidence that a Ca. Accumulibacter phosphatis strain performs denitrification under micro-aerobic conditions.</title>
        <authorList>
            <person name="Camejo P.Y."/>
            <person name="Katherine M.D."/>
            <person name="Daniel N.R."/>
        </authorList>
    </citation>
    <scope>NUCLEOTIDE SEQUENCE [LARGE SCALE GENOMIC DNA]</scope>
    <source>
        <strain evidence="7">UW-LDO-IC</strain>
    </source>
</reference>
<protein>
    <recommendedName>
        <fullName evidence="9">Periplasmic heavy metal sensor</fullName>
    </recommendedName>
</protein>
<dbReference type="AlphaFoldDB" id="A0A369XHH3"/>
<evidence type="ECO:0000256" key="6">
    <source>
        <dbReference type="SAM" id="SignalP"/>
    </source>
</evidence>
<feature type="signal peptide" evidence="6">
    <location>
        <begin position="1"/>
        <end position="20"/>
    </location>
</feature>
<dbReference type="Gene3D" id="1.20.120.1490">
    <property type="match status" value="1"/>
</dbReference>
<evidence type="ECO:0000256" key="5">
    <source>
        <dbReference type="SAM" id="MobiDB-lite"/>
    </source>
</evidence>
<dbReference type="InterPro" id="IPR012899">
    <property type="entry name" value="LTXXQ"/>
</dbReference>
<dbReference type="PANTHER" id="PTHR38102">
    <property type="entry name" value="PERIPLASMIC CHAPERONE SPY"/>
    <property type="match status" value="1"/>
</dbReference>
<evidence type="ECO:0008006" key="9">
    <source>
        <dbReference type="Google" id="ProtNLM"/>
    </source>
</evidence>
<evidence type="ECO:0000313" key="8">
    <source>
        <dbReference type="Proteomes" id="UP000253831"/>
    </source>
</evidence>
<dbReference type="PANTHER" id="PTHR38102:SF1">
    <property type="entry name" value="PERIPLASMIC CHAPERONE SPY"/>
    <property type="match status" value="1"/>
</dbReference>
<feature type="compositionally biased region" description="Basic and acidic residues" evidence="5">
    <location>
        <begin position="150"/>
        <end position="168"/>
    </location>
</feature>
<dbReference type="PIRSF" id="PIRSF034445">
    <property type="entry name" value="CpxP_Spy"/>
    <property type="match status" value="1"/>
</dbReference>
<evidence type="ECO:0000256" key="4">
    <source>
        <dbReference type="ARBA" id="ARBA00022764"/>
    </source>
</evidence>
<dbReference type="EMBL" id="QPGA01000073">
    <property type="protein sequence ID" value="RDE48885.1"/>
    <property type="molecule type" value="Genomic_DNA"/>
</dbReference>
<dbReference type="GO" id="GO:0030288">
    <property type="term" value="C:outer membrane-bounded periplasmic space"/>
    <property type="evidence" value="ECO:0007669"/>
    <property type="project" value="TreeGrafter"/>
</dbReference>
<dbReference type="Pfam" id="PF07813">
    <property type="entry name" value="LTXXQ"/>
    <property type="match status" value="1"/>
</dbReference>
<feature type="region of interest" description="Disordered" evidence="5">
    <location>
        <begin position="143"/>
        <end position="168"/>
    </location>
</feature>